<evidence type="ECO:0000313" key="2">
    <source>
        <dbReference type="EMBL" id="GMT25682.1"/>
    </source>
</evidence>
<evidence type="ECO:0000256" key="1">
    <source>
        <dbReference type="SAM" id="MobiDB-lite"/>
    </source>
</evidence>
<feature type="compositionally biased region" description="Basic and acidic residues" evidence="1">
    <location>
        <begin position="71"/>
        <end position="113"/>
    </location>
</feature>
<sequence length="123" mass="14508">LLVLDTTTLETLSIKLPHPGNYSACRYFMVGAHGGEITVKQITTPKEGPQTIALCKSKFPEAFIPFEEAVPEIREKREKEEEERRKIEEEERRRREEEEKRRREEEREKRKPLVADIQGAMRE</sequence>
<dbReference type="Proteomes" id="UP001432322">
    <property type="component" value="Unassembled WGS sequence"/>
</dbReference>
<organism evidence="2 3">
    <name type="scientific">Pristionchus fissidentatus</name>
    <dbReference type="NCBI Taxonomy" id="1538716"/>
    <lineage>
        <taxon>Eukaryota</taxon>
        <taxon>Metazoa</taxon>
        <taxon>Ecdysozoa</taxon>
        <taxon>Nematoda</taxon>
        <taxon>Chromadorea</taxon>
        <taxon>Rhabditida</taxon>
        <taxon>Rhabditina</taxon>
        <taxon>Diplogasteromorpha</taxon>
        <taxon>Diplogasteroidea</taxon>
        <taxon>Neodiplogasteridae</taxon>
        <taxon>Pristionchus</taxon>
    </lineage>
</organism>
<name>A0AAV5W3W3_9BILA</name>
<gene>
    <name evidence="2" type="ORF">PFISCL1PPCAC_16979</name>
</gene>
<reference evidence="2" key="1">
    <citation type="submission" date="2023-10" db="EMBL/GenBank/DDBJ databases">
        <title>Genome assembly of Pristionchus species.</title>
        <authorList>
            <person name="Yoshida K."/>
            <person name="Sommer R.J."/>
        </authorList>
    </citation>
    <scope>NUCLEOTIDE SEQUENCE</scope>
    <source>
        <strain evidence="2">RS5133</strain>
    </source>
</reference>
<feature type="region of interest" description="Disordered" evidence="1">
    <location>
        <begin position="70"/>
        <end position="123"/>
    </location>
</feature>
<feature type="non-terminal residue" evidence="2">
    <location>
        <position position="123"/>
    </location>
</feature>
<dbReference type="AlphaFoldDB" id="A0AAV5W3W3"/>
<evidence type="ECO:0000313" key="3">
    <source>
        <dbReference type="Proteomes" id="UP001432322"/>
    </source>
</evidence>
<protein>
    <submittedName>
        <fullName evidence="2">Uncharacterized protein</fullName>
    </submittedName>
</protein>
<accession>A0AAV5W3W3</accession>
<keyword evidence="3" id="KW-1185">Reference proteome</keyword>
<feature type="non-terminal residue" evidence="2">
    <location>
        <position position="1"/>
    </location>
</feature>
<comment type="caution">
    <text evidence="2">The sequence shown here is derived from an EMBL/GenBank/DDBJ whole genome shotgun (WGS) entry which is preliminary data.</text>
</comment>
<proteinExistence type="predicted"/>
<dbReference type="EMBL" id="BTSY01000004">
    <property type="protein sequence ID" value="GMT25682.1"/>
    <property type="molecule type" value="Genomic_DNA"/>
</dbReference>